<dbReference type="PANTHER" id="PTHR34472">
    <property type="entry name" value="SULFUR CARRIER PROTEIN THIS"/>
    <property type="match status" value="1"/>
</dbReference>
<dbReference type="Pfam" id="PF02597">
    <property type="entry name" value="ThiS"/>
    <property type="match status" value="1"/>
</dbReference>
<dbReference type="OrthoDB" id="197113at2"/>
<dbReference type="PANTHER" id="PTHR34472:SF1">
    <property type="entry name" value="SULFUR CARRIER PROTEIN THIS"/>
    <property type="match status" value="1"/>
</dbReference>
<dbReference type="InterPro" id="IPR016155">
    <property type="entry name" value="Mopterin_synth/thiamin_S_b"/>
</dbReference>
<accession>A0A4S2HED9</accession>
<dbReference type="InterPro" id="IPR003749">
    <property type="entry name" value="ThiS/MoaD-like"/>
</dbReference>
<proteinExistence type="predicted"/>
<evidence type="ECO:0000313" key="1">
    <source>
        <dbReference type="EMBL" id="TGY94376.1"/>
    </source>
</evidence>
<dbReference type="AlphaFoldDB" id="A0A4S2HED9"/>
<dbReference type="Proteomes" id="UP000305451">
    <property type="component" value="Unassembled WGS sequence"/>
</dbReference>
<dbReference type="CDD" id="cd00565">
    <property type="entry name" value="Ubl_ThiS"/>
    <property type="match status" value="1"/>
</dbReference>
<dbReference type="NCBIfam" id="TIGR01683">
    <property type="entry name" value="thiS"/>
    <property type="match status" value="1"/>
</dbReference>
<dbReference type="EMBL" id="SRXV01000001">
    <property type="protein sequence ID" value="TGY94376.1"/>
    <property type="molecule type" value="Genomic_DNA"/>
</dbReference>
<organism evidence="1 2">
    <name type="scientific">Marinicauda pacifica</name>
    <dbReference type="NCBI Taxonomy" id="1133559"/>
    <lineage>
        <taxon>Bacteria</taxon>
        <taxon>Pseudomonadati</taxon>
        <taxon>Pseudomonadota</taxon>
        <taxon>Alphaproteobacteria</taxon>
        <taxon>Maricaulales</taxon>
        <taxon>Maricaulaceae</taxon>
        <taxon>Marinicauda</taxon>
    </lineage>
</organism>
<dbReference type="InterPro" id="IPR012675">
    <property type="entry name" value="Beta-grasp_dom_sf"/>
</dbReference>
<sequence length="69" mass="7355">MSAISITVNGEPRDVPAGLTLEGLLTELSLQPRKVAVERNLEIAPRSAYGQIEIEAGDRLEIVHFVGGG</sequence>
<protein>
    <submittedName>
        <fullName evidence="1">Sulfur carrier protein ThiS</fullName>
    </submittedName>
</protein>
<keyword evidence="2" id="KW-1185">Reference proteome</keyword>
<comment type="caution">
    <text evidence="1">The sequence shown here is derived from an EMBL/GenBank/DDBJ whole genome shotgun (WGS) entry which is preliminary data.</text>
</comment>
<dbReference type="InterPro" id="IPR010035">
    <property type="entry name" value="Thi_S"/>
</dbReference>
<dbReference type="SUPFAM" id="SSF54285">
    <property type="entry name" value="MoaD/ThiS"/>
    <property type="match status" value="1"/>
</dbReference>
<dbReference type="Gene3D" id="3.10.20.30">
    <property type="match status" value="1"/>
</dbReference>
<gene>
    <name evidence="1" type="primary">thiS</name>
    <name evidence="1" type="ORF">E5162_03620</name>
</gene>
<evidence type="ECO:0000313" key="2">
    <source>
        <dbReference type="Proteomes" id="UP000305451"/>
    </source>
</evidence>
<dbReference type="RefSeq" id="WP_135943572.1">
    <property type="nucleotide sequence ID" value="NZ_BMEI01000001.1"/>
</dbReference>
<reference evidence="1 2" key="1">
    <citation type="journal article" date="2013" name="Int. J. Syst. Evol. Microbiol.">
        <title>Marinicauda pacifica gen. nov., sp. nov., a prosthecate alphaproteobacterium of the family Hyphomonadaceae isolated from deep seawater.</title>
        <authorList>
            <person name="Zhang X.Y."/>
            <person name="Li G.W."/>
            <person name="Wang C.S."/>
            <person name="Zhang Y.J."/>
            <person name="Xu X.W."/>
            <person name="Li H."/>
            <person name="Liu A."/>
            <person name="Liu C."/>
            <person name="Xie B.B."/>
            <person name="Qin Q.L."/>
            <person name="Xu Z."/>
            <person name="Chen X.L."/>
            <person name="Zhou B.C."/>
            <person name="Zhang Y.Z."/>
        </authorList>
    </citation>
    <scope>NUCLEOTIDE SEQUENCE [LARGE SCALE GENOMIC DNA]</scope>
    <source>
        <strain evidence="1 2">P-1 km-3</strain>
    </source>
</reference>
<name>A0A4S2HED9_9PROT</name>